<dbReference type="InterPro" id="IPR000668">
    <property type="entry name" value="Peptidase_C1A_C"/>
</dbReference>
<accession>A0AAV8XW60</accession>
<evidence type="ECO:0000313" key="4">
    <source>
        <dbReference type="Proteomes" id="UP001162162"/>
    </source>
</evidence>
<dbReference type="Proteomes" id="UP001162162">
    <property type="component" value="Unassembled WGS sequence"/>
</dbReference>
<dbReference type="SUPFAM" id="SSF54001">
    <property type="entry name" value="Cysteine proteinases"/>
    <property type="match status" value="1"/>
</dbReference>
<keyword evidence="4" id="KW-1185">Reference proteome</keyword>
<dbReference type="InterPro" id="IPR013128">
    <property type="entry name" value="Peptidase_C1A"/>
</dbReference>
<reference evidence="3" key="1">
    <citation type="journal article" date="2023" name="Insect Mol. Biol.">
        <title>Genome sequencing provides insights into the evolution of gene families encoding plant cell wall-degrading enzymes in longhorned beetles.</title>
        <authorList>
            <person name="Shin N.R."/>
            <person name="Okamura Y."/>
            <person name="Kirsch R."/>
            <person name="Pauchet Y."/>
        </authorList>
    </citation>
    <scope>NUCLEOTIDE SEQUENCE</scope>
    <source>
        <strain evidence="3">AMC_N1</strain>
    </source>
</reference>
<name>A0AAV8XW60_9CUCU</name>
<dbReference type="Gene3D" id="3.90.70.10">
    <property type="entry name" value="Cysteine proteinases"/>
    <property type="match status" value="1"/>
</dbReference>
<comment type="caution">
    <text evidence="3">The sequence shown here is derived from an EMBL/GenBank/DDBJ whole genome shotgun (WGS) entry which is preliminary data.</text>
</comment>
<dbReference type="GO" id="GO:0008234">
    <property type="term" value="F:cysteine-type peptidase activity"/>
    <property type="evidence" value="ECO:0007669"/>
    <property type="project" value="InterPro"/>
</dbReference>
<evidence type="ECO:0000313" key="3">
    <source>
        <dbReference type="EMBL" id="KAJ8943319.1"/>
    </source>
</evidence>
<feature type="domain" description="Peptidase C1A papain C-terminal" evidence="2">
    <location>
        <begin position="2"/>
        <end position="65"/>
    </location>
</feature>
<dbReference type="PANTHER" id="PTHR12411">
    <property type="entry name" value="CYSTEINE PROTEASE FAMILY C1-RELATED"/>
    <property type="match status" value="1"/>
</dbReference>
<evidence type="ECO:0000259" key="2">
    <source>
        <dbReference type="Pfam" id="PF00112"/>
    </source>
</evidence>
<organism evidence="3 4">
    <name type="scientific">Aromia moschata</name>
    <dbReference type="NCBI Taxonomy" id="1265417"/>
    <lineage>
        <taxon>Eukaryota</taxon>
        <taxon>Metazoa</taxon>
        <taxon>Ecdysozoa</taxon>
        <taxon>Arthropoda</taxon>
        <taxon>Hexapoda</taxon>
        <taxon>Insecta</taxon>
        <taxon>Pterygota</taxon>
        <taxon>Neoptera</taxon>
        <taxon>Endopterygota</taxon>
        <taxon>Coleoptera</taxon>
        <taxon>Polyphaga</taxon>
        <taxon>Cucujiformia</taxon>
        <taxon>Chrysomeloidea</taxon>
        <taxon>Cerambycidae</taxon>
        <taxon>Cerambycinae</taxon>
        <taxon>Callichromatini</taxon>
        <taxon>Aromia</taxon>
    </lineage>
</organism>
<gene>
    <name evidence="3" type="ORF">NQ318_004760</name>
</gene>
<dbReference type="EMBL" id="JAPWTK010000293">
    <property type="protein sequence ID" value="KAJ8943319.1"/>
    <property type="molecule type" value="Genomic_DNA"/>
</dbReference>
<evidence type="ECO:0000256" key="1">
    <source>
        <dbReference type="ARBA" id="ARBA00008455"/>
    </source>
</evidence>
<comment type="similarity">
    <text evidence="1">Belongs to the peptidase C1 family.</text>
</comment>
<sequence>MQYKKYEGGIYSETDCTSHGVLVVGYGKEDSQDYWLIKNFWGEEGYFRMARNVGMCGINLINTYPYL</sequence>
<dbReference type="PROSITE" id="PS00639">
    <property type="entry name" value="THIOL_PROTEASE_HIS"/>
    <property type="match status" value="1"/>
</dbReference>
<dbReference type="GO" id="GO:0006508">
    <property type="term" value="P:proteolysis"/>
    <property type="evidence" value="ECO:0007669"/>
    <property type="project" value="InterPro"/>
</dbReference>
<dbReference type="InterPro" id="IPR025660">
    <property type="entry name" value="Pept_his_AS"/>
</dbReference>
<dbReference type="Pfam" id="PF00112">
    <property type="entry name" value="Peptidase_C1"/>
    <property type="match status" value="1"/>
</dbReference>
<dbReference type="InterPro" id="IPR038765">
    <property type="entry name" value="Papain-like_cys_pep_sf"/>
</dbReference>
<dbReference type="AlphaFoldDB" id="A0AAV8XW60"/>
<proteinExistence type="inferred from homology"/>
<protein>
    <recommendedName>
        <fullName evidence="2">Peptidase C1A papain C-terminal domain-containing protein</fullName>
    </recommendedName>
</protein>